<dbReference type="AlphaFoldDB" id="A0A5C4U4Z2"/>
<protein>
    <submittedName>
        <fullName evidence="2">ABC transporter permease</fullName>
    </submittedName>
</protein>
<dbReference type="EMBL" id="VDHJ01000003">
    <property type="protein sequence ID" value="TNL99226.1"/>
    <property type="molecule type" value="Genomic_DNA"/>
</dbReference>
<keyword evidence="1" id="KW-0812">Transmembrane</keyword>
<evidence type="ECO:0000256" key="1">
    <source>
        <dbReference type="SAM" id="Phobius"/>
    </source>
</evidence>
<feature type="transmembrane region" description="Helical" evidence="1">
    <location>
        <begin position="328"/>
        <end position="347"/>
    </location>
</feature>
<dbReference type="RefSeq" id="WP_139464846.1">
    <property type="nucleotide sequence ID" value="NZ_VDHJ01000003.1"/>
</dbReference>
<keyword evidence="1" id="KW-0472">Membrane</keyword>
<dbReference type="OrthoDB" id="2151407at2"/>
<comment type="caution">
    <text evidence="2">The sequence shown here is derived from an EMBL/GenBank/DDBJ whole genome shotgun (WGS) entry which is preliminary data.</text>
</comment>
<sequence>MSTAATPPKNEPTSWLKTTLTALIPVAIVSLVVLAFLWPAYTAEPHGIDVDVVASEQSFAAFEEQAEQAAQAQGQEMPFELHRVDTREEAIDNIKHRDAYGAFVLPTEPGASLEALTAPAGDAAITGMITDTAQGMEKARIGQAIQQHPEMAPQLTGQALQGATITEVVPQSAGDPQGMGLKLAALPLTIGSIMGGALISLLIRGTWRRVWAVALYSTVAGSLLLAIIHNGFGFLPEANFAIWGALTLSLAATVSLITGLTHLIGKAGIGVGAVLTMLLGIPLSGTSLPSAFLPGSWGEIGQLFVPGATNTLIRDLTFFPEASTTHPWLVLSGWVAMGFAFLLLGHARKTKADGDSR</sequence>
<dbReference type="Proteomes" id="UP000312032">
    <property type="component" value="Unassembled WGS sequence"/>
</dbReference>
<organism evidence="2 3">
    <name type="scientific">Corynebacterium tapiri</name>
    <dbReference type="NCBI Taxonomy" id="1448266"/>
    <lineage>
        <taxon>Bacteria</taxon>
        <taxon>Bacillati</taxon>
        <taxon>Actinomycetota</taxon>
        <taxon>Actinomycetes</taxon>
        <taxon>Mycobacteriales</taxon>
        <taxon>Corynebacteriaceae</taxon>
        <taxon>Corynebacterium</taxon>
    </lineage>
</organism>
<feature type="transmembrane region" description="Helical" evidence="1">
    <location>
        <begin position="184"/>
        <end position="203"/>
    </location>
</feature>
<feature type="transmembrane region" description="Helical" evidence="1">
    <location>
        <begin position="267"/>
        <end position="285"/>
    </location>
</feature>
<feature type="transmembrane region" description="Helical" evidence="1">
    <location>
        <begin position="210"/>
        <end position="228"/>
    </location>
</feature>
<evidence type="ECO:0000313" key="3">
    <source>
        <dbReference type="Proteomes" id="UP000312032"/>
    </source>
</evidence>
<gene>
    <name evidence="2" type="ORF">FHE74_02390</name>
</gene>
<evidence type="ECO:0000313" key="2">
    <source>
        <dbReference type="EMBL" id="TNL99226.1"/>
    </source>
</evidence>
<keyword evidence="1" id="KW-1133">Transmembrane helix</keyword>
<feature type="transmembrane region" description="Helical" evidence="1">
    <location>
        <begin position="240"/>
        <end position="260"/>
    </location>
</feature>
<accession>A0A5C4U4Z2</accession>
<reference evidence="2 3" key="1">
    <citation type="submission" date="2019-06" db="EMBL/GenBank/DDBJ databases">
        <authorList>
            <person name="Li J."/>
        </authorList>
    </citation>
    <scope>NUCLEOTIDE SEQUENCE [LARGE SCALE GENOMIC DNA]</scope>
    <source>
        <strain evidence="2 3">LMG 28165</strain>
    </source>
</reference>
<keyword evidence="3" id="KW-1185">Reference proteome</keyword>
<name>A0A5C4U4Z2_9CORY</name>
<feature type="transmembrane region" description="Helical" evidence="1">
    <location>
        <begin position="20"/>
        <end position="41"/>
    </location>
</feature>
<proteinExistence type="predicted"/>